<dbReference type="EMBL" id="CP092865">
    <property type="protein sequence ID" value="UYV65878.1"/>
    <property type="molecule type" value="Genomic_DNA"/>
</dbReference>
<dbReference type="InterPro" id="IPR036397">
    <property type="entry name" value="RNaseH_sf"/>
</dbReference>
<dbReference type="Gene3D" id="3.30.420.10">
    <property type="entry name" value="Ribonuclease H-like superfamily/Ribonuclease H"/>
    <property type="match status" value="1"/>
</dbReference>
<name>A0ABY6KDL2_9ARAC</name>
<organism evidence="2 3">
    <name type="scientific">Cordylochernes scorpioides</name>
    <dbReference type="NCBI Taxonomy" id="51811"/>
    <lineage>
        <taxon>Eukaryota</taxon>
        <taxon>Metazoa</taxon>
        <taxon>Ecdysozoa</taxon>
        <taxon>Arthropoda</taxon>
        <taxon>Chelicerata</taxon>
        <taxon>Arachnida</taxon>
        <taxon>Pseudoscorpiones</taxon>
        <taxon>Cheliferoidea</taxon>
        <taxon>Chernetidae</taxon>
        <taxon>Cordylochernes</taxon>
    </lineage>
</organism>
<proteinExistence type="predicted"/>
<gene>
    <name evidence="2" type="ORF">LAZ67_3005785</name>
</gene>
<keyword evidence="3" id="KW-1185">Reference proteome</keyword>
<evidence type="ECO:0000256" key="1">
    <source>
        <dbReference type="SAM" id="MobiDB-lite"/>
    </source>
</evidence>
<feature type="region of interest" description="Disordered" evidence="1">
    <location>
        <begin position="164"/>
        <end position="197"/>
    </location>
</feature>
<dbReference type="Proteomes" id="UP001235939">
    <property type="component" value="Chromosome 03"/>
</dbReference>
<reference evidence="2 3" key="1">
    <citation type="submission" date="2022-01" db="EMBL/GenBank/DDBJ databases">
        <title>A chromosomal length assembly of Cordylochernes scorpioides.</title>
        <authorList>
            <person name="Zeh D."/>
            <person name="Zeh J."/>
        </authorList>
    </citation>
    <scope>NUCLEOTIDE SEQUENCE [LARGE SCALE GENOMIC DNA]</scope>
    <source>
        <strain evidence="2">IN4F17</strain>
        <tissue evidence="2">Whole Body</tissue>
    </source>
</reference>
<feature type="compositionally biased region" description="Polar residues" evidence="1">
    <location>
        <begin position="98"/>
        <end position="113"/>
    </location>
</feature>
<evidence type="ECO:0000313" key="2">
    <source>
        <dbReference type="EMBL" id="UYV65878.1"/>
    </source>
</evidence>
<protein>
    <submittedName>
        <fullName evidence="2">Uncharacterized protein</fullName>
    </submittedName>
</protein>
<evidence type="ECO:0000313" key="3">
    <source>
        <dbReference type="Proteomes" id="UP001235939"/>
    </source>
</evidence>
<sequence length="377" mass="41712">MAFNLDEVKKLSQQWKLLHDNAPAHKATLVMDYLANHLVTVLSHPPYSPDLFPCDYSIFHSSNLTARVVPMVLVLEVNGKPTASESRAPVGPVQKATVATQTSAPSQRSTEVQTPKRPKLKLATKTQNWAANLIPAETQTWRILTPAETQTLPVLNQAETWPNSFASSTEPGSWPNLTESQSWSNPAAGTQTWPNQKPLDSQTWPNMTSEETRPLQNLIPAETQTMERFTPIPPQTLQGLTPRAAQSLQDLISAQTQSLQDLITSTRENIRDLIATQAQVLQNLIPEKDHIEWQSLCEQGSDPWLASIHTQTPGPLPAQTQTSWEEDALAAGLLVDDNPLPFLGEEDFITLMDTETQTAPDLSHSACQTLEELFPNI</sequence>
<accession>A0ABY6KDL2</accession>
<feature type="region of interest" description="Disordered" evidence="1">
    <location>
        <begin position="98"/>
        <end position="117"/>
    </location>
</feature>